<dbReference type="AlphaFoldDB" id="A0A5Q0BGN4"/>
<dbReference type="KEGG" id="mmob:F6R98_08725"/>
<dbReference type="Proteomes" id="UP000325755">
    <property type="component" value="Chromosome"/>
</dbReference>
<protein>
    <submittedName>
        <fullName evidence="2">SgcJ/EcaC family oxidoreductase</fullName>
    </submittedName>
</protein>
<feature type="domain" description="DUF4440" evidence="1">
    <location>
        <begin position="43"/>
        <end position="158"/>
    </location>
</feature>
<evidence type="ECO:0000313" key="2">
    <source>
        <dbReference type="EMBL" id="QFY42699.1"/>
    </source>
</evidence>
<evidence type="ECO:0000259" key="1">
    <source>
        <dbReference type="Pfam" id="PF14534"/>
    </source>
</evidence>
<evidence type="ECO:0000313" key="3">
    <source>
        <dbReference type="Proteomes" id="UP000325755"/>
    </source>
</evidence>
<dbReference type="InterPro" id="IPR027843">
    <property type="entry name" value="DUF4440"/>
</dbReference>
<accession>A0A5Q0BGN4</accession>
<dbReference type="InParanoid" id="A0A5Q0BGN4"/>
<proteinExistence type="predicted"/>
<reference evidence="2 3" key="1">
    <citation type="submission" date="2019-09" db="EMBL/GenBank/DDBJ databases">
        <title>Ecophysiology of the spiral-shaped methanotroph Methylospira mobilis as revealed by the complete genome sequence.</title>
        <authorList>
            <person name="Oshkin I.Y."/>
            <person name="Dedysh S.N."/>
            <person name="Miroshnikov K."/>
            <person name="Danilova O.V."/>
            <person name="Hakobyan A."/>
            <person name="Liesack W."/>
        </authorList>
    </citation>
    <scope>NUCLEOTIDE SEQUENCE [LARGE SCALE GENOMIC DNA]</scope>
    <source>
        <strain evidence="2 3">Shm1</strain>
    </source>
</reference>
<dbReference type="Gene3D" id="3.10.450.50">
    <property type="match status" value="1"/>
</dbReference>
<name>A0A5Q0BGN4_9GAMM</name>
<dbReference type="InterPro" id="IPR011944">
    <property type="entry name" value="Steroid_delta5-4_isomerase"/>
</dbReference>
<dbReference type="EMBL" id="CP044205">
    <property type="protein sequence ID" value="QFY42699.1"/>
    <property type="molecule type" value="Genomic_DNA"/>
</dbReference>
<dbReference type="InterPro" id="IPR032710">
    <property type="entry name" value="NTF2-like_dom_sf"/>
</dbReference>
<keyword evidence="3" id="KW-1185">Reference proteome</keyword>
<dbReference type="Pfam" id="PF14534">
    <property type="entry name" value="DUF4440"/>
    <property type="match status" value="1"/>
</dbReference>
<dbReference type="OrthoDB" id="4720695at2"/>
<dbReference type="NCBIfam" id="TIGR02246">
    <property type="entry name" value="SgcJ/EcaC family oxidoreductase"/>
    <property type="match status" value="1"/>
</dbReference>
<organism evidence="2 3">
    <name type="scientific">Candidatus Methylospira mobilis</name>
    <dbReference type="NCBI Taxonomy" id="1808979"/>
    <lineage>
        <taxon>Bacteria</taxon>
        <taxon>Pseudomonadati</taxon>
        <taxon>Pseudomonadota</taxon>
        <taxon>Gammaproteobacteria</taxon>
        <taxon>Methylococcales</taxon>
        <taxon>Methylococcaceae</taxon>
        <taxon>Candidatus Methylospira</taxon>
    </lineage>
</organism>
<sequence>MMLRRIRMSYRLKLLVAVIFMAINIVIALPGIAADKASEAAAIKEVISHWDVGWNLFDAKVAAQDYADDTDWINSFGVSKKGKAEIQQFLDKLFKSPKITPRKSTPSTSTIRFIRPDIAVASSYRETIEQKTNSGDVYPTRKTRDLRVLVLDKGKWVITSHLIADEKEVKP</sequence>
<gene>
    <name evidence="2" type="ORF">F6R98_08725</name>
</gene>
<dbReference type="SUPFAM" id="SSF54427">
    <property type="entry name" value="NTF2-like"/>
    <property type="match status" value="1"/>
</dbReference>